<feature type="domain" description="HTH marR-type" evidence="1">
    <location>
        <begin position="14"/>
        <end position="146"/>
    </location>
</feature>
<dbReference type="SMART" id="SM00347">
    <property type="entry name" value="HTH_MARR"/>
    <property type="match status" value="1"/>
</dbReference>
<accession>A0A494XPX2</accession>
<proteinExistence type="predicted"/>
<dbReference type="GO" id="GO:0006950">
    <property type="term" value="P:response to stress"/>
    <property type="evidence" value="ECO:0007669"/>
    <property type="project" value="TreeGrafter"/>
</dbReference>
<dbReference type="Proteomes" id="UP000270342">
    <property type="component" value="Unassembled WGS sequence"/>
</dbReference>
<dbReference type="SUPFAM" id="SSF46785">
    <property type="entry name" value="Winged helix' DNA-binding domain"/>
    <property type="match status" value="1"/>
</dbReference>
<dbReference type="AlphaFoldDB" id="A0A494XPX2"/>
<dbReference type="InterPro" id="IPR036388">
    <property type="entry name" value="WH-like_DNA-bd_sf"/>
</dbReference>
<dbReference type="InterPro" id="IPR036390">
    <property type="entry name" value="WH_DNA-bd_sf"/>
</dbReference>
<evidence type="ECO:0000313" key="2">
    <source>
        <dbReference type="EMBL" id="RKP49583.1"/>
    </source>
</evidence>
<evidence type="ECO:0000313" key="3">
    <source>
        <dbReference type="Proteomes" id="UP000270342"/>
    </source>
</evidence>
<keyword evidence="3" id="KW-1185">Reference proteome</keyword>
<dbReference type="PANTHER" id="PTHR33164">
    <property type="entry name" value="TRANSCRIPTIONAL REGULATOR, MARR FAMILY"/>
    <property type="match status" value="1"/>
</dbReference>
<sequence>MNVRDPADSDIDLDESHEFALRRAARYLSQLYSRQLVSIGLTAPQFTMLRTIDRHGSLTMAELARRVGSDRSTLVRAAQVLRKDGFLASSLGPPPGRRTVLTLTPLGAQRVEQGRALWCIAQRDFEARFGVERARHLRAELFGITGQAPVDEHGLTQF</sequence>
<dbReference type="OrthoDB" id="119252at2"/>
<dbReference type="Pfam" id="PF12802">
    <property type="entry name" value="MarR_2"/>
    <property type="match status" value="1"/>
</dbReference>
<organism evidence="2 3">
    <name type="scientific">Pararobbsia silviterrae</name>
    <dbReference type="NCBI Taxonomy" id="1792498"/>
    <lineage>
        <taxon>Bacteria</taxon>
        <taxon>Pseudomonadati</taxon>
        <taxon>Pseudomonadota</taxon>
        <taxon>Betaproteobacteria</taxon>
        <taxon>Burkholderiales</taxon>
        <taxon>Burkholderiaceae</taxon>
        <taxon>Pararobbsia</taxon>
    </lineage>
</organism>
<dbReference type="Gene3D" id="1.10.10.10">
    <property type="entry name" value="Winged helix-like DNA-binding domain superfamily/Winged helix DNA-binding domain"/>
    <property type="match status" value="1"/>
</dbReference>
<gene>
    <name evidence="2" type="ORF">D7S86_19995</name>
</gene>
<dbReference type="PANTHER" id="PTHR33164:SF105">
    <property type="entry name" value="TRANSCRIPTIONAL REPRESSOR PROTEIN-RELATED"/>
    <property type="match status" value="1"/>
</dbReference>
<name>A0A494XPX2_9BURK</name>
<dbReference type="PROSITE" id="PS50995">
    <property type="entry name" value="HTH_MARR_2"/>
    <property type="match status" value="1"/>
</dbReference>
<dbReference type="InterPro" id="IPR000835">
    <property type="entry name" value="HTH_MarR-typ"/>
</dbReference>
<evidence type="ECO:0000259" key="1">
    <source>
        <dbReference type="PROSITE" id="PS50995"/>
    </source>
</evidence>
<dbReference type="GO" id="GO:0003700">
    <property type="term" value="F:DNA-binding transcription factor activity"/>
    <property type="evidence" value="ECO:0007669"/>
    <property type="project" value="InterPro"/>
</dbReference>
<reference evidence="2 3" key="1">
    <citation type="submission" date="2018-10" db="EMBL/GenBank/DDBJ databases">
        <title>Robbsia sp. DHC34, isolated from soil.</title>
        <authorList>
            <person name="Gao Z.-H."/>
            <person name="Qiu L.-H."/>
        </authorList>
    </citation>
    <scope>NUCLEOTIDE SEQUENCE [LARGE SCALE GENOMIC DNA]</scope>
    <source>
        <strain evidence="2 3">DHC34</strain>
    </source>
</reference>
<protein>
    <submittedName>
        <fullName evidence="2">MarR family transcriptional regulator</fullName>
    </submittedName>
</protein>
<dbReference type="RefSeq" id="WP_121088631.1">
    <property type="nucleotide sequence ID" value="NZ_RBZU01000010.1"/>
</dbReference>
<comment type="caution">
    <text evidence="2">The sequence shown here is derived from an EMBL/GenBank/DDBJ whole genome shotgun (WGS) entry which is preliminary data.</text>
</comment>
<dbReference type="EMBL" id="RBZU01000010">
    <property type="protein sequence ID" value="RKP49583.1"/>
    <property type="molecule type" value="Genomic_DNA"/>
</dbReference>
<dbReference type="InterPro" id="IPR039422">
    <property type="entry name" value="MarR/SlyA-like"/>
</dbReference>